<dbReference type="GO" id="GO:0043138">
    <property type="term" value="F:3'-5' DNA helicase activity"/>
    <property type="evidence" value="ECO:0007669"/>
    <property type="project" value="TreeGrafter"/>
</dbReference>
<dbReference type="GO" id="GO:0000725">
    <property type="term" value="P:recombinational repair"/>
    <property type="evidence" value="ECO:0007669"/>
    <property type="project" value="TreeGrafter"/>
</dbReference>
<dbReference type="Pfam" id="PF13538">
    <property type="entry name" value="UvrD_C_2"/>
    <property type="match status" value="1"/>
</dbReference>
<name>A0A5R8LQW0_LACZE</name>
<evidence type="ECO:0000256" key="5">
    <source>
        <dbReference type="PROSITE-ProRule" id="PRU00560"/>
    </source>
</evidence>
<dbReference type="InterPro" id="IPR029069">
    <property type="entry name" value="HotDog_dom_sf"/>
</dbReference>
<dbReference type="GO" id="GO:0016787">
    <property type="term" value="F:hydrolase activity"/>
    <property type="evidence" value="ECO:0007669"/>
    <property type="project" value="UniProtKB-UniRule"/>
</dbReference>
<evidence type="ECO:0000259" key="6">
    <source>
        <dbReference type="PROSITE" id="PS51198"/>
    </source>
</evidence>
<dbReference type="Proteomes" id="UP000307781">
    <property type="component" value="Unassembled WGS sequence"/>
</dbReference>
<organism evidence="8 9">
    <name type="scientific">Lacticaseibacillus zeae</name>
    <name type="common">Lactobacillus zeae</name>
    <dbReference type="NCBI Taxonomy" id="57037"/>
    <lineage>
        <taxon>Bacteria</taxon>
        <taxon>Bacillati</taxon>
        <taxon>Bacillota</taxon>
        <taxon>Bacilli</taxon>
        <taxon>Lactobacillales</taxon>
        <taxon>Lactobacillaceae</taxon>
        <taxon>Lacticaseibacillus</taxon>
    </lineage>
</organism>
<dbReference type="InterPro" id="IPR027785">
    <property type="entry name" value="UvrD-like_helicase_C"/>
</dbReference>
<proteinExistence type="predicted"/>
<keyword evidence="1 5" id="KW-0547">Nucleotide-binding</keyword>
<feature type="domain" description="UvrD-like helicase ATP-binding" evidence="6">
    <location>
        <begin position="208"/>
        <end position="600"/>
    </location>
</feature>
<dbReference type="PROSITE" id="PS51198">
    <property type="entry name" value="UVRD_HELICASE_ATP_BIND"/>
    <property type="match status" value="1"/>
</dbReference>
<evidence type="ECO:0000313" key="9">
    <source>
        <dbReference type="Proteomes" id="UP000307781"/>
    </source>
</evidence>
<dbReference type="NCBIfam" id="NF041464">
    <property type="entry name" value="HelD_BACSU"/>
    <property type="match status" value="1"/>
</dbReference>
<dbReference type="PROSITE" id="PS51770">
    <property type="entry name" value="HOTDOG_ACOT"/>
    <property type="match status" value="1"/>
</dbReference>
<dbReference type="EMBL" id="VBWN01000011">
    <property type="protein sequence ID" value="TLF39510.1"/>
    <property type="molecule type" value="Genomic_DNA"/>
</dbReference>
<evidence type="ECO:0000313" key="8">
    <source>
        <dbReference type="EMBL" id="TLF39510.1"/>
    </source>
</evidence>
<dbReference type="InterPro" id="IPR014016">
    <property type="entry name" value="UvrD-like_ATP-bd"/>
</dbReference>
<dbReference type="CDD" id="cd03442">
    <property type="entry name" value="BFIT_BACH"/>
    <property type="match status" value="1"/>
</dbReference>
<dbReference type="InterPro" id="IPR027417">
    <property type="entry name" value="P-loop_NTPase"/>
</dbReference>
<dbReference type="SUPFAM" id="SSF54637">
    <property type="entry name" value="Thioesterase/thiol ester dehydrase-isomerase"/>
    <property type="match status" value="1"/>
</dbReference>
<dbReference type="Pfam" id="PF03061">
    <property type="entry name" value="4HBT"/>
    <property type="match status" value="1"/>
</dbReference>
<evidence type="ECO:0000259" key="7">
    <source>
        <dbReference type="PROSITE" id="PS51770"/>
    </source>
</evidence>
<dbReference type="RefSeq" id="WP_138118057.1">
    <property type="nucleotide sequence ID" value="NZ_CP074379.1"/>
</dbReference>
<dbReference type="Gene3D" id="3.40.50.300">
    <property type="entry name" value="P-loop containing nucleotide triphosphate hydrolases"/>
    <property type="match status" value="3"/>
</dbReference>
<feature type="domain" description="HotDog ACOT-type" evidence="7">
    <location>
        <begin position="771"/>
        <end position="883"/>
    </location>
</feature>
<dbReference type="GO" id="GO:0005829">
    <property type="term" value="C:cytosol"/>
    <property type="evidence" value="ECO:0007669"/>
    <property type="project" value="TreeGrafter"/>
</dbReference>
<protein>
    <submittedName>
        <fullName evidence="8">ATP-dependent DNA helicase</fullName>
    </submittedName>
</protein>
<dbReference type="GO" id="GO:0005524">
    <property type="term" value="F:ATP binding"/>
    <property type="evidence" value="ECO:0007669"/>
    <property type="project" value="UniProtKB-UniRule"/>
</dbReference>
<dbReference type="InterPro" id="IPR033120">
    <property type="entry name" value="HOTDOG_ACOT"/>
</dbReference>
<dbReference type="PANTHER" id="PTHR11070">
    <property type="entry name" value="UVRD / RECB / PCRA DNA HELICASE FAMILY MEMBER"/>
    <property type="match status" value="1"/>
</dbReference>
<dbReference type="InterPro" id="IPR000212">
    <property type="entry name" value="DNA_helicase_UvrD/REP"/>
</dbReference>
<evidence type="ECO:0000256" key="3">
    <source>
        <dbReference type="ARBA" id="ARBA00022806"/>
    </source>
</evidence>
<sequence>MVENEQAKEQQHLDGIMKELSGAEVRLSNEMAKTKTEEKSISDNFFNDFSLNFSNDAETIETAASIQQQQRVLDERTNAWKQSAQQLATVKRLLGNPYFARIDFQEGQEKPETIYIGLGSFTNEAGKFLIYDWRAPISSIYYDGGLGKVTYQTPDGPQQVNVSLKRQFVIKNGQIQTMFDTTETIGDQMLLEVLGEKSDTQMKTIVTTIQREQNQIIRDTKADLLFVQGAAGSGKTSAVLQRVAYLLYRYRGNLTSSQVIMFSPNQLFSDYISNVLPELGEQNMVQFTYYQYVTRRLPHIDVQNLFSQFEQQLTPVQKKIARVKGSLDFFNAAKTYATSLERSGLRFRDIRFRGEVFFSRKRIREIFYSYNENYHMGNRLNATKERLIKMLNRKIESETKAQWVQEAVQNLSDETIRSMQQDGPKEFKNSDDEYRFFARQLVMKGFDEIQQDIVRNRFINIRGQYVSFLREVPAIYDLAAEGISEDEWQAEVDHFIDVFKQRQLPMADATPYLHLYDLITGRHGEREMRYVFVDEIQDYTPYQLAYLKDSFPRAKFTLLGDLNQAIFTKDDSRTLINETSKLFDPEKTRVVQLTQSYRSTKQVTDFTKAILTSGQKIVAFNRQGPLPKLVVRPDEAGLMTALEAQLKVNNEAKQTTAVIAKTLEDAEAIYEQMKAAGIKVTLIKSENQRLAAGVIVVPSFLAKGLEFDAVVLWQVNAANYHEEDERELLYTVASRAMHRLTMLASPDVTPLLDKVPADLYERGVKLMVKMRDTLAVSSYRVFPGMLNAHKTLFGGQIFTWIDDVSSIAAQRLGRRGLATGSLDMVRLDALVTLGDALIIKCMVSGVGHRSLEVFIHLIGEHLATGERFQVGTAFATFVARHKEDGPLPALEAESDFEKRLLAGYEERRADYRKINASFGEVPLD</sequence>
<keyword evidence="2 5" id="KW-0378">Hydrolase</keyword>
<reference evidence="8 9" key="1">
    <citation type="submission" date="2019-05" db="EMBL/GenBank/DDBJ databases">
        <title>Genome-based reclassification of Lactobacillus casei as Lactobacillus casei subsp. casei. subsp.nov., description of Lactobacillus casei subsp. zeae subsp. nov., and emended description of Lactobacillus casei.</title>
        <authorList>
            <person name="Huang C.-H."/>
        </authorList>
    </citation>
    <scope>NUCLEOTIDE SEQUENCE [LARGE SCALE GENOMIC DNA]</scope>
    <source>
        <strain evidence="8 9">CRBIP24.58</strain>
    </source>
</reference>
<dbReference type="GO" id="GO:0003677">
    <property type="term" value="F:DNA binding"/>
    <property type="evidence" value="ECO:0007669"/>
    <property type="project" value="InterPro"/>
</dbReference>
<dbReference type="PANTHER" id="PTHR11070:SF17">
    <property type="entry name" value="DNA HELICASE IV"/>
    <property type="match status" value="1"/>
</dbReference>
<dbReference type="AlphaFoldDB" id="A0A5R8LQW0"/>
<dbReference type="InterPro" id="IPR006683">
    <property type="entry name" value="Thioestr_dom"/>
</dbReference>
<evidence type="ECO:0000256" key="2">
    <source>
        <dbReference type="ARBA" id="ARBA00022801"/>
    </source>
</evidence>
<accession>A0A5R8LQW0</accession>
<dbReference type="SUPFAM" id="SSF52540">
    <property type="entry name" value="P-loop containing nucleoside triphosphate hydrolases"/>
    <property type="match status" value="1"/>
</dbReference>
<gene>
    <name evidence="8" type="ORF">FEI14_12540</name>
</gene>
<keyword evidence="3 5" id="KW-0347">Helicase</keyword>
<evidence type="ECO:0000256" key="1">
    <source>
        <dbReference type="ARBA" id="ARBA00022741"/>
    </source>
</evidence>
<dbReference type="Gene3D" id="3.10.129.10">
    <property type="entry name" value="Hotdog Thioesterase"/>
    <property type="match status" value="1"/>
</dbReference>
<evidence type="ECO:0000256" key="4">
    <source>
        <dbReference type="ARBA" id="ARBA00022840"/>
    </source>
</evidence>
<dbReference type="InterPro" id="IPR048228">
    <property type="entry name" value="HelD_bacillota"/>
</dbReference>
<comment type="caution">
    <text evidence="8">The sequence shown here is derived from an EMBL/GenBank/DDBJ whole genome shotgun (WGS) entry which is preliminary data.</text>
</comment>
<feature type="binding site" evidence="5">
    <location>
        <begin position="229"/>
        <end position="236"/>
    </location>
    <ligand>
        <name>ATP</name>
        <dbReference type="ChEBI" id="CHEBI:30616"/>
    </ligand>
</feature>
<keyword evidence="4 5" id="KW-0067">ATP-binding</keyword>